<evidence type="ECO:0000256" key="3">
    <source>
        <dbReference type="ARBA" id="ARBA00011245"/>
    </source>
</evidence>
<evidence type="ECO:0000256" key="2">
    <source>
        <dbReference type="ARBA" id="ARBA00006370"/>
    </source>
</evidence>
<evidence type="ECO:0000259" key="8">
    <source>
        <dbReference type="SMART" id="SM00737"/>
    </source>
</evidence>
<evidence type="ECO:0000256" key="4">
    <source>
        <dbReference type="ARBA" id="ARBA00022448"/>
    </source>
</evidence>
<dbReference type="GO" id="GO:0032934">
    <property type="term" value="F:sterol binding"/>
    <property type="evidence" value="ECO:0007669"/>
    <property type="project" value="InterPro"/>
</dbReference>
<accession>D8M6Y8</accession>
<dbReference type="Pfam" id="PF02221">
    <property type="entry name" value="E1_DerP2_DerF2"/>
    <property type="match status" value="1"/>
</dbReference>
<dbReference type="AlphaFoldDB" id="D8M6Y8"/>
<comment type="similarity">
    <text evidence="2">Belongs to the NPC2 family.</text>
</comment>
<evidence type="ECO:0000256" key="7">
    <source>
        <dbReference type="SAM" id="SignalP"/>
    </source>
</evidence>
<comment type="function">
    <text evidence="1">Catalyzes the intermembrane transfer of phosphatidylglycerol and phosphatidylinositol.</text>
</comment>
<dbReference type="InterPro" id="IPR039670">
    <property type="entry name" value="NPC2-like"/>
</dbReference>
<keyword evidence="10" id="KW-1185">Reference proteome</keyword>
<reference evidence="9" key="1">
    <citation type="submission" date="2010-02" db="EMBL/GenBank/DDBJ databases">
        <title>Sequencing and annotation of the Blastocystis hominis genome.</title>
        <authorList>
            <person name="Wincker P."/>
        </authorList>
    </citation>
    <scope>NUCLEOTIDE SEQUENCE</scope>
    <source>
        <strain evidence="9">Singapore isolate B</strain>
    </source>
</reference>
<evidence type="ECO:0000313" key="9">
    <source>
        <dbReference type="EMBL" id="CBK23827.2"/>
    </source>
</evidence>
<evidence type="ECO:0000256" key="1">
    <source>
        <dbReference type="ARBA" id="ARBA00002053"/>
    </source>
</evidence>
<keyword evidence="4" id="KW-0813">Transport</keyword>
<feature type="signal peptide" evidence="7">
    <location>
        <begin position="1"/>
        <end position="15"/>
    </location>
</feature>
<dbReference type="GeneID" id="24920723"/>
<dbReference type="OrthoDB" id="6409159at2759"/>
<dbReference type="SUPFAM" id="SSF81296">
    <property type="entry name" value="E set domains"/>
    <property type="match status" value="1"/>
</dbReference>
<dbReference type="SMART" id="SM00737">
    <property type="entry name" value="ML"/>
    <property type="match status" value="1"/>
</dbReference>
<feature type="domain" description="MD-2-related lipid-recognition" evidence="8">
    <location>
        <begin position="22"/>
        <end position="152"/>
    </location>
</feature>
<dbReference type="InterPro" id="IPR014756">
    <property type="entry name" value="Ig_E-set"/>
</dbReference>
<gene>
    <name evidence="9" type="ORF">GSBLH_T00003641001</name>
</gene>
<comment type="subunit">
    <text evidence="3">Monomer.</text>
</comment>
<dbReference type="GO" id="GO:0015918">
    <property type="term" value="P:sterol transport"/>
    <property type="evidence" value="ECO:0007669"/>
    <property type="project" value="InterPro"/>
</dbReference>
<protein>
    <recommendedName>
        <fullName evidence="8">MD-2-related lipid-recognition domain-containing protein</fullName>
    </recommendedName>
</protein>
<dbReference type="PANTHER" id="PTHR11306">
    <property type="entry name" value="NIEMANN PICK TYPE C2 PROTEIN NPC2-RELATED"/>
    <property type="match status" value="1"/>
</dbReference>
<name>D8M6Y8_BLAHO</name>
<evidence type="ECO:0000256" key="6">
    <source>
        <dbReference type="ARBA" id="ARBA00023055"/>
    </source>
</evidence>
<evidence type="ECO:0000256" key="5">
    <source>
        <dbReference type="ARBA" id="ARBA00022729"/>
    </source>
</evidence>
<dbReference type="Gene3D" id="2.60.40.770">
    <property type="match status" value="1"/>
</dbReference>
<dbReference type="PANTHER" id="PTHR11306:SF0">
    <property type="entry name" value="PHOSPHATIDYLGLYCEROL_PHOSPHATIDYLINOSITOL TRANSFER PROTEIN"/>
    <property type="match status" value="1"/>
</dbReference>
<keyword evidence="6" id="KW-0445">Lipid transport</keyword>
<dbReference type="Proteomes" id="UP000008312">
    <property type="component" value="Unassembled WGS sequence"/>
</dbReference>
<dbReference type="InParanoid" id="D8M6Y8"/>
<evidence type="ECO:0000313" key="10">
    <source>
        <dbReference type="Proteomes" id="UP000008312"/>
    </source>
</evidence>
<sequence>MKFVVVCLLLAIVFAKPGEITWKVCDDGYYHGQISKVAIINNPVIPGQNTTVIGFGSLDKTVTSGKWSLTGSFMGLPVLYKSGDLCSNSVVDLPFRTGSIYINGLNCPTPAGSVQVEQKAIFYQSPPSGKYTIRCKMHDQDDEPILCLDITIPM</sequence>
<feature type="chain" id="PRO_5012519679" description="MD-2-related lipid-recognition domain-containing protein" evidence="7">
    <location>
        <begin position="16"/>
        <end position="154"/>
    </location>
</feature>
<dbReference type="InterPro" id="IPR003172">
    <property type="entry name" value="ML_dom"/>
</dbReference>
<organism evidence="9">
    <name type="scientific">Blastocystis hominis</name>
    <dbReference type="NCBI Taxonomy" id="12968"/>
    <lineage>
        <taxon>Eukaryota</taxon>
        <taxon>Sar</taxon>
        <taxon>Stramenopiles</taxon>
        <taxon>Bigyra</taxon>
        <taxon>Opalozoa</taxon>
        <taxon>Opalinata</taxon>
        <taxon>Blastocystidae</taxon>
        <taxon>Blastocystis</taxon>
    </lineage>
</organism>
<dbReference type="EMBL" id="FN668669">
    <property type="protein sequence ID" value="CBK23827.2"/>
    <property type="molecule type" value="Genomic_DNA"/>
</dbReference>
<keyword evidence="5 7" id="KW-0732">Signal</keyword>
<proteinExistence type="inferred from homology"/>
<dbReference type="RefSeq" id="XP_012897875.1">
    <property type="nucleotide sequence ID" value="XM_013042421.1"/>
</dbReference>